<dbReference type="NCBIfam" id="TIGR02217">
    <property type="entry name" value="chp_TIGR02217"/>
    <property type="match status" value="1"/>
</dbReference>
<gene>
    <name evidence="2" type="ORF">CAXC1_70055</name>
</gene>
<dbReference type="EMBL" id="CAWVOK010000033">
    <property type="protein sequence ID" value="CAK8163529.1"/>
    <property type="molecule type" value="Genomic_DNA"/>
</dbReference>
<organism evidence="2 3">
    <name type="scientific">Candidatus Xenohaliotis californiensis</name>
    <dbReference type="NCBI Taxonomy" id="84677"/>
    <lineage>
        <taxon>Bacteria</taxon>
        <taxon>Pseudomonadati</taxon>
        <taxon>Pseudomonadota</taxon>
        <taxon>Alphaproteobacteria</taxon>
        <taxon>Rickettsiales</taxon>
        <taxon>Anaplasmataceae</taxon>
        <taxon>Candidatus Xenohaliotis</taxon>
    </lineage>
</organism>
<feature type="domain" description="DUF2460" evidence="1">
    <location>
        <begin position="7"/>
        <end position="199"/>
    </location>
</feature>
<dbReference type="RefSeq" id="WP_338364822.1">
    <property type="nucleotide sequence ID" value="NZ_CAWVOK010000033.1"/>
</dbReference>
<accession>A0ABP0EWD0</accession>
<keyword evidence="2" id="KW-0378">Hydrolase</keyword>
<evidence type="ECO:0000259" key="1">
    <source>
        <dbReference type="Pfam" id="PF09343"/>
    </source>
</evidence>
<proteinExistence type="predicted"/>
<name>A0ABP0EWD0_9RICK</name>
<reference evidence="2 3" key="1">
    <citation type="submission" date="2024-01" db="EMBL/GenBank/DDBJ databases">
        <authorList>
            <person name="Kunselman E."/>
        </authorList>
    </citation>
    <scope>NUCLEOTIDE SEQUENCE [LARGE SCALE GENOMIC DNA]</scope>
    <source>
        <strain evidence="2">2 abalone samples</strain>
    </source>
</reference>
<protein>
    <submittedName>
        <fullName evidence="2">Glycoside hydrolase family 24</fullName>
    </submittedName>
</protein>
<evidence type="ECO:0000313" key="2">
    <source>
        <dbReference type="EMBL" id="CAK8163529.1"/>
    </source>
</evidence>
<dbReference type="InterPro" id="IPR011740">
    <property type="entry name" value="DUF2460"/>
</dbReference>
<evidence type="ECO:0000313" key="3">
    <source>
        <dbReference type="Proteomes" id="UP001314181"/>
    </source>
</evidence>
<keyword evidence="3" id="KW-1185">Reference proteome</keyword>
<dbReference type="Proteomes" id="UP001314181">
    <property type="component" value="Unassembled WGS sequence"/>
</dbReference>
<sequence length="200" mass="23114">MIDFVESLFPEDIAYGAVGGPEFYTRITVTSSGKEYRNINWIEARNRYNVSHGVKNQEQMQKLLAFFYAMHGKAIGFRFKDWLDYKVEAQTIGTGDNSNKTYQLFKIYNNNGNVYKRKISKPTNSVKIFLDKVQLDSTEFKIDIKTGLIAFNSPPNNNVAIIASFHFDVPVRFDNDRLIASIDESNRYTWKDINLVELKL</sequence>
<comment type="caution">
    <text evidence="2">The sequence shown here is derived from an EMBL/GenBank/DDBJ whole genome shotgun (WGS) entry which is preliminary data.</text>
</comment>
<dbReference type="GO" id="GO:0016787">
    <property type="term" value="F:hydrolase activity"/>
    <property type="evidence" value="ECO:0007669"/>
    <property type="project" value="UniProtKB-KW"/>
</dbReference>
<dbReference type="Pfam" id="PF09343">
    <property type="entry name" value="DUF2460"/>
    <property type="match status" value="1"/>
</dbReference>